<sequence length="385" mass="43176">MTLIYQYLTKRRLAKVNINSFYYIPTKIIFGQNCIMQNPEVFSIGKKAFIITGKSSRLNGSLQDVEAVLEKNKIEYEVFDGVKSNPDFENVDMAAEKAKKVKADFIIAIGGGSVIDAAKAVAAMVTNGFEAEELFSKKISNMPLPIIAIPTTAGTGSEVTPYSILTSHKDGTKKNFYNQHNFPVVALLDPRYTLSLSYEVTVDTMLDAFSHLVEGYFSKKYNILYQGFVENGLKYLGKSLKDIEKGTIDIQTREMLLFSSLLGGIVIAHTGTSFVHAMGYPLTYYKDIPHGRANGILISEFLRFYLDSEKDKVLNVLGLLGLRSIEELENIIDNLIKDKIVILKFTDEELKHYTTIAFSSPNILNSSKPINETGIYEIYKRIFLK</sequence>
<accession>A0A3T0D2K8</accession>
<name>A0A3T0D2K8_9FIRM</name>
<dbReference type="FunFam" id="3.40.50.1970:FF:000003">
    <property type="entry name" value="Alcohol dehydrogenase, iron-containing"/>
    <property type="match status" value="1"/>
</dbReference>
<protein>
    <submittedName>
        <fullName evidence="5">Iron-containing alcohol dehydrogenase</fullName>
    </submittedName>
</protein>
<dbReference type="InterPro" id="IPR001670">
    <property type="entry name" value="ADH_Fe/GldA"/>
</dbReference>
<dbReference type="GO" id="GO:0046872">
    <property type="term" value="F:metal ion binding"/>
    <property type="evidence" value="ECO:0007669"/>
    <property type="project" value="InterPro"/>
</dbReference>
<keyword evidence="2" id="KW-0560">Oxidoreductase</keyword>
<evidence type="ECO:0000259" key="4">
    <source>
        <dbReference type="Pfam" id="PF25137"/>
    </source>
</evidence>
<reference evidence="5 6" key="1">
    <citation type="submission" date="2018-12" db="EMBL/GenBank/DDBJ databases">
        <title>Genome sequence from the cellulolytic species, Caldicellulosiruptor changbaiensis.</title>
        <authorList>
            <person name="Blumer-Schuette S.E."/>
            <person name="Mendoza C."/>
        </authorList>
    </citation>
    <scope>NUCLEOTIDE SEQUENCE [LARGE SCALE GENOMIC DNA]</scope>
    <source>
        <strain evidence="5 6">CBS-Z</strain>
    </source>
</reference>
<dbReference type="PANTHER" id="PTHR11496:SF102">
    <property type="entry name" value="ALCOHOL DEHYDROGENASE 4"/>
    <property type="match status" value="1"/>
</dbReference>
<keyword evidence="6" id="KW-1185">Reference proteome</keyword>
<dbReference type="InterPro" id="IPR056798">
    <property type="entry name" value="ADH_Fe_C"/>
</dbReference>
<evidence type="ECO:0000313" key="5">
    <source>
        <dbReference type="EMBL" id="AZT89501.1"/>
    </source>
</evidence>
<gene>
    <name evidence="5" type="ORF">ELD05_01740</name>
</gene>
<evidence type="ECO:0000313" key="6">
    <source>
        <dbReference type="Proteomes" id="UP000282930"/>
    </source>
</evidence>
<dbReference type="Pfam" id="PF25137">
    <property type="entry name" value="ADH_Fe_C"/>
    <property type="match status" value="1"/>
</dbReference>
<dbReference type="EMBL" id="CP034791">
    <property type="protein sequence ID" value="AZT89501.1"/>
    <property type="molecule type" value="Genomic_DNA"/>
</dbReference>
<proteinExistence type="inferred from homology"/>
<dbReference type="CDD" id="cd08181">
    <property type="entry name" value="PPD-like"/>
    <property type="match status" value="1"/>
</dbReference>
<feature type="domain" description="Fe-containing alcohol dehydrogenase-like C-terminal" evidence="4">
    <location>
        <begin position="201"/>
        <end position="382"/>
    </location>
</feature>
<dbReference type="Gene3D" id="3.40.50.1970">
    <property type="match status" value="1"/>
</dbReference>
<dbReference type="Pfam" id="PF00465">
    <property type="entry name" value="Fe-ADH"/>
    <property type="match status" value="1"/>
</dbReference>
<dbReference type="PANTHER" id="PTHR11496">
    <property type="entry name" value="ALCOHOL DEHYDROGENASE"/>
    <property type="match status" value="1"/>
</dbReference>
<dbReference type="Gene3D" id="1.20.1090.10">
    <property type="entry name" value="Dehydroquinate synthase-like - alpha domain"/>
    <property type="match status" value="1"/>
</dbReference>
<evidence type="ECO:0000259" key="3">
    <source>
        <dbReference type="Pfam" id="PF00465"/>
    </source>
</evidence>
<dbReference type="KEGG" id="ccha:ELD05_01740"/>
<comment type="similarity">
    <text evidence="1">Belongs to the iron-containing alcohol dehydrogenase family.</text>
</comment>
<dbReference type="SUPFAM" id="SSF56796">
    <property type="entry name" value="Dehydroquinate synthase-like"/>
    <property type="match status" value="1"/>
</dbReference>
<evidence type="ECO:0000256" key="1">
    <source>
        <dbReference type="ARBA" id="ARBA00007358"/>
    </source>
</evidence>
<dbReference type="GO" id="GO:0004022">
    <property type="term" value="F:alcohol dehydrogenase (NAD+) activity"/>
    <property type="evidence" value="ECO:0007669"/>
    <property type="project" value="UniProtKB-ARBA"/>
</dbReference>
<feature type="domain" description="Alcohol dehydrogenase iron-type/glycerol dehydrogenase GldA" evidence="3">
    <location>
        <begin position="25"/>
        <end position="190"/>
    </location>
</feature>
<dbReference type="Proteomes" id="UP000282930">
    <property type="component" value="Chromosome"/>
</dbReference>
<dbReference type="InterPro" id="IPR039697">
    <property type="entry name" value="Alcohol_dehydrogenase_Fe"/>
</dbReference>
<organism evidence="5 6">
    <name type="scientific">Caldicellulosiruptor changbaiensis</name>
    <dbReference type="NCBI Taxonomy" id="1222016"/>
    <lineage>
        <taxon>Bacteria</taxon>
        <taxon>Bacillati</taxon>
        <taxon>Bacillota</taxon>
        <taxon>Bacillota incertae sedis</taxon>
        <taxon>Caldicellulosiruptorales</taxon>
        <taxon>Caldicellulosiruptoraceae</taxon>
        <taxon>Caldicellulosiruptor</taxon>
    </lineage>
</organism>
<evidence type="ECO:0000256" key="2">
    <source>
        <dbReference type="ARBA" id="ARBA00023002"/>
    </source>
</evidence>
<dbReference type="AlphaFoldDB" id="A0A3T0D2K8"/>